<comment type="subcellular location">
    <subcellularLocation>
        <location evidence="1">Endomembrane system</location>
        <topology evidence="1">Multi-pass membrane protein</topology>
    </subcellularLocation>
</comment>
<keyword evidence="4 5" id="KW-0472">Membrane</keyword>
<dbReference type="Proteomes" id="UP000198784">
    <property type="component" value="Unassembled WGS sequence"/>
</dbReference>
<accession>A0A1I5NDT3</accession>
<sequence length="251" mass="27367">MKKPSLETLYREHQPEAIKKRLNHKNEPQTISDAVLGGIDGCVTTFAIVAGAVGAGFSASVALIMGFANLFADGFSMAVSNYEAIKAQREFREQARRMEEEHIDKVPAGEREEIRQLFSRKGFSGSILEAIVTTISQDRQLWVETMLIEEHGLQTVELNPTRSAAVTFTTFLIAGAIPLLPLFFTSLGIQRQFFLSTALAAAVFFSIGMLKSLVFAQPLLRAGLGTLLTGGAAAALAYLTGYLLRYVFGIE</sequence>
<evidence type="ECO:0000313" key="7">
    <source>
        <dbReference type="Proteomes" id="UP000198784"/>
    </source>
</evidence>
<name>A0A1I5NDT3_9PSED</name>
<protein>
    <submittedName>
        <fullName evidence="6">Predicted Fe2+/Mn2+ transporter, VIT1/CCC1 family</fullName>
    </submittedName>
</protein>
<evidence type="ECO:0000256" key="3">
    <source>
        <dbReference type="ARBA" id="ARBA00022989"/>
    </source>
</evidence>
<feature type="transmembrane region" description="Helical" evidence="5">
    <location>
        <begin position="164"/>
        <end position="187"/>
    </location>
</feature>
<feature type="transmembrane region" description="Helical" evidence="5">
    <location>
        <begin position="222"/>
        <end position="244"/>
    </location>
</feature>
<dbReference type="RefSeq" id="WP_090498951.1">
    <property type="nucleotide sequence ID" value="NZ_FOWX01000006.1"/>
</dbReference>
<feature type="transmembrane region" description="Helical" evidence="5">
    <location>
        <begin position="46"/>
        <end position="72"/>
    </location>
</feature>
<keyword evidence="2 5" id="KW-0812">Transmembrane</keyword>
<evidence type="ECO:0000256" key="2">
    <source>
        <dbReference type="ARBA" id="ARBA00022692"/>
    </source>
</evidence>
<dbReference type="AlphaFoldDB" id="A0A1I5NDT3"/>
<keyword evidence="3 5" id="KW-1133">Transmembrane helix</keyword>
<dbReference type="GO" id="GO:0030026">
    <property type="term" value="P:intracellular manganese ion homeostasis"/>
    <property type="evidence" value="ECO:0007669"/>
    <property type="project" value="InterPro"/>
</dbReference>
<evidence type="ECO:0000256" key="4">
    <source>
        <dbReference type="ARBA" id="ARBA00023136"/>
    </source>
</evidence>
<feature type="transmembrane region" description="Helical" evidence="5">
    <location>
        <begin position="193"/>
        <end position="210"/>
    </location>
</feature>
<dbReference type="GO" id="GO:0005384">
    <property type="term" value="F:manganese ion transmembrane transporter activity"/>
    <property type="evidence" value="ECO:0007669"/>
    <property type="project" value="InterPro"/>
</dbReference>
<evidence type="ECO:0000256" key="5">
    <source>
        <dbReference type="SAM" id="Phobius"/>
    </source>
</evidence>
<evidence type="ECO:0000256" key="1">
    <source>
        <dbReference type="ARBA" id="ARBA00004127"/>
    </source>
</evidence>
<dbReference type="InterPro" id="IPR008217">
    <property type="entry name" value="Ccc1_fam"/>
</dbReference>
<dbReference type="OrthoDB" id="5506246at2"/>
<evidence type="ECO:0000313" key="6">
    <source>
        <dbReference type="EMBL" id="SFP19820.1"/>
    </source>
</evidence>
<proteinExistence type="predicted"/>
<dbReference type="STRING" id="289003.SAMN05216190_106107"/>
<gene>
    <name evidence="6" type="ORF">SAMN05216190_106107</name>
</gene>
<reference evidence="7" key="1">
    <citation type="submission" date="2016-10" db="EMBL/GenBank/DDBJ databases">
        <authorList>
            <person name="Varghese N."/>
            <person name="Submissions S."/>
        </authorList>
    </citation>
    <scope>NUCLEOTIDE SEQUENCE [LARGE SCALE GENOMIC DNA]</scope>
    <source>
        <strain evidence="7">DSM 17834</strain>
    </source>
</reference>
<keyword evidence="7" id="KW-1185">Reference proteome</keyword>
<organism evidence="6 7">
    <name type="scientific">Pseudomonas borbori</name>
    <dbReference type="NCBI Taxonomy" id="289003"/>
    <lineage>
        <taxon>Bacteria</taxon>
        <taxon>Pseudomonadati</taxon>
        <taxon>Pseudomonadota</taxon>
        <taxon>Gammaproteobacteria</taxon>
        <taxon>Pseudomonadales</taxon>
        <taxon>Pseudomonadaceae</taxon>
        <taxon>Pseudomonas</taxon>
    </lineage>
</organism>
<dbReference type="GO" id="GO:0012505">
    <property type="term" value="C:endomembrane system"/>
    <property type="evidence" value="ECO:0007669"/>
    <property type="project" value="UniProtKB-SubCell"/>
</dbReference>
<dbReference type="Pfam" id="PF01988">
    <property type="entry name" value="VIT1"/>
    <property type="match status" value="1"/>
</dbReference>
<dbReference type="EMBL" id="FOWX01000006">
    <property type="protein sequence ID" value="SFP19820.1"/>
    <property type="molecule type" value="Genomic_DNA"/>
</dbReference>
<dbReference type="PANTHER" id="PTHR31851">
    <property type="entry name" value="FE(2+)/MN(2+) TRANSPORTER PCL1"/>
    <property type="match status" value="1"/>
</dbReference>